<organism evidence="2 3">
    <name type="scientific">Oryza sativa subsp. japonica</name>
    <name type="common">Rice</name>
    <dbReference type="NCBI Taxonomy" id="39947"/>
    <lineage>
        <taxon>Eukaryota</taxon>
        <taxon>Viridiplantae</taxon>
        <taxon>Streptophyta</taxon>
        <taxon>Embryophyta</taxon>
        <taxon>Tracheophyta</taxon>
        <taxon>Spermatophyta</taxon>
        <taxon>Magnoliopsida</taxon>
        <taxon>Liliopsida</taxon>
        <taxon>Poales</taxon>
        <taxon>Poaceae</taxon>
        <taxon>BOP clade</taxon>
        <taxon>Oryzoideae</taxon>
        <taxon>Oryzeae</taxon>
        <taxon>Oryzinae</taxon>
        <taxon>Oryza</taxon>
        <taxon>Oryza sativa</taxon>
    </lineage>
</organism>
<evidence type="ECO:0000256" key="1">
    <source>
        <dbReference type="SAM" id="MobiDB-lite"/>
    </source>
</evidence>
<gene>
    <name evidence="2" type="ordered locus">Os05g0354075</name>
    <name evidence="2" type="ORF">OSNPB_050354075</name>
</gene>
<reference evidence="3" key="1">
    <citation type="journal article" date="2005" name="Nature">
        <title>The map-based sequence of the rice genome.</title>
        <authorList>
            <consortium name="International rice genome sequencing project (IRGSP)"/>
            <person name="Matsumoto T."/>
            <person name="Wu J."/>
            <person name="Kanamori H."/>
            <person name="Katayose Y."/>
            <person name="Fujisawa M."/>
            <person name="Namiki N."/>
            <person name="Mizuno H."/>
            <person name="Yamamoto K."/>
            <person name="Antonio B.A."/>
            <person name="Baba T."/>
            <person name="Sakata K."/>
            <person name="Nagamura Y."/>
            <person name="Aoki H."/>
            <person name="Arikawa K."/>
            <person name="Arita K."/>
            <person name="Bito T."/>
            <person name="Chiden Y."/>
            <person name="Fujitsuka N."/>
            <person name="Fukunaka R."/>
            <person name="Hamada M."/>
            <person name="Harada C."/>
            <person name="Hayashi A."/>
            <person name="Hijishita S."/>
            <person name="Honda M."/>
            <person name="Hosokawa S."/>
            <person name="Ichikawa Y."/>
            <person name="Idonuma A."/>
            <person name="Iijima M."/>
            <person name="Ikeda M."/>
            <person name="Ikeno M."/>
            <person name="Ito K."/>
            <person name="Ito S."/>
            <person name="Ito T."/>
            <person name="Ito Y."/>
            <person name="Ito Y."/>
            <person name="Iwabuchi A."/>
            <person name="Kamiya K."/>
            <person name="Karasawa W."/>
            <person name="Kurita K."/>
            <person name="Katagiri S."/>
            <person name="Kikuta A."/>
            <person name="Kobayashi H."/>
            <person name="Kobayashi N."/>
            <person name="Machita K."/>
            <person name="Maehara T."/>
            <person name="Masukawa M."/>
            <person name="Mizubayashi T."/>
            <person name="Mukai Y."/>
            <person name="Nagasaki H."/>
            <person name="Nagata Y."/>
            <person name="Naito S."/>
            <person name="Nakashima M."/>
            <person name="Nakama Y."/>
            <person name="Nakamichi Y."/>
            <person name="Nakamura M."/>
            <person name="Meguro A."/>
            <person name="Negishi M."/>
            <person name="Ohta I."/>
            <person name="Ohta T."/>
            <person name="Okamoto M."/>
            <person name="Ono N."/>
            <person name="Saji S."/>
            <person name="Sakaguchi M."/>
            <person name="Sakai K."/>
            <person name="Shibata M."/>
            <person name="Shimokawa T."/>
            <person name="Song J."/>
            <person name="Takazaki Y."/>
            <person name="Terasawa K."/>
            <person name="Tsugane M."/>
            <person name="Tsuji K."/>
            <person name="Ueda S."/>
            <person name="Waki K."/>
            <person name="Yamagata H."/>
            <person name="Yamamoto M."/>
            <person name="Yamamoto S."/>
            <person name="Yamane H."/>
            <person name="Yoshiki S."/>
            <person name="Yoshihara R."/>
            <person name="Yukawa K."/>
            <person name="Zhong H."/>
            <person name="Yano M."/>
            <person name="Yuan Q."/>
            <person name="Ouyang S."/>
            <person name="Liu J."/>
            <person name="Jones K.M."/>
            <person name="Gansberger K."/>
            <person name="Moffat K."/>
            <person name="Hill J."/>
            <person name="Bera J."/>
            <person name="Fadrosh D."/>
            <person name="Jin S."/>
            <person name="Johri S."/>
            <person name="Kim M."/>
            <person name="Overton L."/>
            <person name="Reardon M."/>
            <person name="Tsitrin T."/>
            <person name="Vuong H."/>
            <person name="Weaver B."/>
            <person name="Ciecko A."/>
            <person name="Tallon L."/>
            <person name="Jackson J."/>
            <person name="Pai G."/>
            <person name="Aken S.V."/>
            <person name="Utterback T."/>
            <person name="Reidmuller S."/>
            <person name="Feldblyum T."/>
            <person name="Hsiao J."/>
            <person name="Zismann V."/>
            <person name="Iobst S."/>
            <person name="de Vazeille A.R."/>
            <person name="Buell C.R."/>
            <person name="Ying K."/>
            <person name="Li Y."/>
            <person name="Lu T."/>
            <person name="Huang Y."/>
            <person name="Zhao Q."/>
            <person name="Feng Q."/>
            <person name="Zhang L."/>
            <person name="Zhu J."/>
            <person name="Weng Q."/>
            <person name="Mu J."/>
            <person name="Lu Y."/>
            <person name="Fan D."/>
            <person name="Liu Y."/>
            <person name="Guan J."/>
            <person name="Zhang Y."/>
            <person name="Yu S."/>
            <person name="Liu X."/>
            <person name="Zhang Y."/>
            <person name="Hong G."/>
            <person name="Han B."/>
            <person name="Choisne N."/>
            <person name="Demange N."/>
            <person name="Orjeda G."/>
            <person name="Samain S."/>
            <person name="Cattolico L."/>
            <person name="Pelletier E."/>
            <person name="Couloux A."/>
            <person name="Segurens B."/>
            <person name="Wincker P."/>
            <person name="D'Hont A."/>
            <person name="Scarpelli C."/>
            <person name="Weissenbach J."/>
            <person name="Salanoubat M."/>
            <person name="Quetier F."/>
            <person name="Yu Y."/>
            <person name="Kim H.R."/>
            <person name="Rambo T."/>
            <person name="Currie J."/>
            <person name="Collura K."/>
            <person name="Luo M."/>
            <person name="Yang T."/>
            <person name="Ammiraju J.S.S."/>
            <person name="Engler F."/>
            <person name="Soderlund C."/>
            <person name="Wing R.A."/>
            <person name="Palmer L.E."/>
            <person name="de la Bastide M."/>
            <person name="Spiegel L."/>
            <person name="Nascimento L."/>
            <person name="Zutavern T."/>
            <person name="O'Shaughnessy A."/>
            <person name="Dike S."/>
            <person name="Dedhia N."/>
            <person name="Preston R."/>
            <person name="Balija V."/>
            <person name="McCombie W.R."/>
            <person name="Chow T."/>
            <person name="Chen H."/>
            <person name="Chung M."/>
            <person name="Chen C."/>
            <person name="Shaw J."/>
            <person name="Wu H."/>
            <person name="Hsiao K."/>
            <person name="Chao Y."/>
            <person name="Chu M."/>
            <person name="Cheng C."/>
            <person name="Hour A."/>
            <person name="Lee P."/>
            <person name="Lin S."/>
            <person name="Lin Y."/>
            <person name="Liou J."/>
            <person name="Liu S."/>
            <person name="Hsing Y."/>
            <person name="Raghuvanshi S."/>
            <person name="Mohanty A."/>
            <person name="Bharti A.K."/>
            <person name="Gaur A."/>
            <person name="Gupta V."/>
            <person name="Kumar D."/>
            <person name="Ravi V."/>
            <person name="Vij S."/>
            <person name="Kapur A."/>
            <person name="Khurana P."/>
            <person name="Khurana P."/>
            <person name="Khurana J.P."/>
            <person name="Tyagi A.K."/>
            <person name="Gaikwad K."/>
            <person name="Singh A."/>
            <person name="Dalal V."/>
            <person name="Srivastava S."/>
            <person name="Dixit A."/>
            <person name="Pal A.K."/>
            <person name="Ghazi I.A."/>
            <person name="Yadav M."/>
            <person name="Pandit A."/>
            <person name="Bhargava A."/>
            <person name="Sureshbabu K."/>
            <person name="Batra K."/>
            <person name="Sharma T.R."/>
            <person name="Mohapatra T."/>
            <person name="Singh N.K."/>
            <person name="Messing J."/>
            <person name="Nelson A.B."/>
            <person name="Fuks G."/>
            <person name="Kavchok S."/>
            <person name="Keizer G."/>
            <person name="Linton E."/>
            <person name="Llaca V."/>
            <person name="Song R."/>
            <person name="Tanyolac B."/>
            <person name="Young S."/>
            <person name="Ho-Il K."/>
            <person name="Hahn J.H."/>
            <person name="Sangsakoo G."/>
            <person name="Vanavichit A."/>
            <person name="de Mattos Luiz.A.T."/>
            <person name="Zimmer P.D."/>
            <person name="Malone G."/>
            <person name="Dellagostin O."/>
            <person name="de Oliveira A.C."/>
            <person name="Bevan M."/>
            <person name="Bancroft I."/>
            <person name="Minx P."/>
            <person name="Cordum H."/>
            <person name="Wilson R."/>
            <person name="Cheng Z."/>
            <person name="Jin W."/>
            <person name="Jiang J."/>
            <person name="Leong S.A."/>
            <person name="Iwama H."/>
            <person name="Gojobori T."/>
            <person name="Itoh T."/>
            <person name="Niimura Y."/>
            <person name="Fujii Y."/>
            <person name="Habara T."/>
            <person name="Sakai H."/>
            <person name="Sato Y."/>
            <person name="Wilson G."/>
            <person name="Kumar K."/>
            <person name="McCouch S."/>
            <person name="Juretic N."/>
            <person name="Hoen D."/>
            <person name="Wright S."/>
            <person name="Bruskiewich R."/>
            <person name="Bureau T."/>
            <person name="Miyao A."/>
            <person name="Hirochika H."/>
            <person name="Nishikawa T."/>
            <person name="Kadowaki K."/>
            <person name="Sugiura M."/>
            <person name="Burr B."/>
            <person name="Sasaki T."/>
        </authorList>
    </citation>
    <scope>NUCLEOTIDE SEQUENCE [LARGE SCALE GENOMIC DNA]</scope>
    <source>
        <strain evidence="3">cv. Nipponbare</strain>
    </source>
</reference>
<reference evidence="2 3" key="3">
    <citation type="journal article" date="2013" name="Rice">
        <title>Improvement of the Oryza sativa Nipponbare reference genome using next generation sequence and optical map data.</title>
        <authorList>
            <person name="Kawahara Y."/>
            <person name="de la Bastide M."/>
            <person name="Hamilton J.P."/>
            <person name="Kanamori H."/>
            <person name="McCombie W.R."/>
            <person name="Ouyang S."/>
            <person name="Schwartz D.C."/>
            <person name="Tanaka T."/>
            <person name="Wu J."/>
            <person name="Zhou S."/>
            <person name="Childs K.L."/>
            <person name="Davidson R.M."/>
            <person name="Lin H."/>
            <person name="Quesada-Ocampo L."/>
            <person name="Vaillancourt B."/>
            <person name="Sakai H."/>
            <person name="Lee S.S."/>
            <person name="Kim J."/>
            <person name="Numa H."/>
            <person name="Itoh T."/>
            <person name="Buell C.R."/>
            <person name="Matsumoto T."/>
        </authorList>
    </citation>
    <scope>NUCLEOTIDE SEQUENCE [LARGE SCALE GENOMIC DNA]</scope>
    <source>
        <strain evidence="3">cv. Nipponbare</strain>
    </source>
</reference>
<name>A0A0P0WL50_ORYSJ</name>
<keyword evidence="3" id="KW-1185">Reference proteome</keyword>
<dbReference type="Proteomes" id="UP000059680">
    <property type="component" value="Chromosome 5"/>
</dbReference>
<sequence>SDDVGDEEEAAATFGLTTTAMLRRSTAIAEGRTRLATAWRTRRRLSRATTTTEATAAHGWSDGGDGDARLHGARALRATRGEGEGGGG</sequence>
<feature type="non-terminal residue" evidence="2">
    <location>
        <position position="1"/>
    </location>
</feature>
<dbReference type="InParanoid" id="A0A0P0WL50"/>
<dbReference type="AlphaFoldDB" id="A0A0P0WL50"/>
<proteinExistence type="predicted"/>
<feature type="compositionally biased region" description="Low complexity" evidence="1">
    <location>
        <begin position="47"/>
        <end position="57"/>
    </location>
</feature>
<evidence type="ECO:0000313" key="3">
    <source>
        <dbReference type="Proteomes" id="UP000059680"/>
    </source>
</evidence>
<evidence type="ECO:0000313" key="2">
    <source>
        <dbReference type="EMBL" id="BAS93557.1"/>
    </source>
</evidence>
<protein>
    <submittedName>
        <fullName evidence="2">Os05g0354075 protein</fullName>
    </submittedName>
</protein>
<dbReference type="PaxDb" id="39947-A0A0P0WL50"/>
<feature type="region of interest" description="Disordered" evidence="1">
    <location>
        <begin position="39"/>
        <end position="88"/>
    </location>
</feature>
<accession>A0A0P0WL50</accession>
<reference evidence="2 3" key="2">
    <citation type="journal article" date="2013" name="Plant Cell Physiol.">
        <title>Rice Annotation Project Database (RAP-DB): an integrative and interactive database for rice genomics.</title>
        <authorList>
            <person name="Sakai H."/>
            <person name="Lee S.S."/>
            <person name="Tanaka T."/>
            <person name="Numa H."/>
            <person name="Kim J."/>
            <person name="Kawahara Y."/>
            <person name="Wakimoto H."/>
            <person name="Yang C.C."/>
            <person name="Iwamoto M."/>
            <person name="Abe T."/>
            <person name="Yamada Y."/>
            <person name="Muto A."/>
            <person name="Inokuchi H."/>
            <person name="Ikemura T."/>
            <person name="Matsumoto T."/>
            <person name="Sasaki T."/>
            <person name="Itoh T."/>
        </authorList>
    </citation>
    <scope>NUCLEOTIDE SEQUENCE [LARGE SCALE GENOMIC DNA]</scope>
    <source>
        <strain evidence="3">cv. Nipponbare</strain>
    </source>
</reference>
<feature type="compositionally biased region" description="Basic and acidic residues" evidence="1">
    <location>
        <begin position="79"/>
        <end position="88"/>
    </location>
</feature>
<dbReference type="Gramene" id="Os05t0354075-00">
    <property type="protein sequence ID" value="Os05t0354075-00"/>
    <property type="gene ID" value="Os05g0354075"/>
</dbReference>
<dbReference type="EMBL" id="AP014961">
    <property type="protein sequence ID" value="BAS93557.1"/>
    <property type="molecule type" value="Genomic_DNA"/>
</dbReference>